<dbReference type="Proteomes" id="UP000092177">
    <property type="component" value="Chromosome 8"/>
</dbReference>
<proteinExistence type="predicted"/>
<evidence type="ECO:0000313" key="2">
    <source>
        <dbReference type="EMBL" id="OBR05117.1"/>
    </source>
</evidence>
<name>H1VKA5_COLHI</name>
<reference evidence="2" key="3">
    <citation type="submission" date="2016-02" db="EMBL/GenBank/DDBJ databases">
        <title>Resequencing and annotation of the Colletotrichum higginsianum genome.</title>
        <authorList>
            <person name="O'Connell R."/>
            <person name="Zambounis A."/>
            <person name="Thon M."/>
            <person name="Dallery J.-F."/>
        </authorList>
    </citation>
    <scope>NUCLEOTIDE SEQUENCE [LARGE SCALE GENOMIC DNA]</scope>
    <source>
        <strain evidence="2">IMI 349063</strain>
    </source>
</reference>
<evidence type="ECO:0000313" key="4">
    <source>
        <dbReference type="Proteomes" id="UP000092177"/>
    </source>
</evidence>
<accession>H1VKA5</accession>
<evidence type="ECO:0000313" key="3">
    <source>
        <dbReference type="Proteomes" id="UP000007174"/>
    </source>
</evidence>
<gene>
    <name evidence="1" type="ORF">CH063_11171</name>
    <name evidence="2" type="ORF">CH63R_11820</name>
</gene>
<evidence type="ECO:0000313" key="1">
    <source>
        <dbReference type="EMBL" id="CCF40658.1"/>
    </source>
</evidence>
<reference evidence="4" key="4">
    <citation type="journal article" date="2017" name="BMC Genomics">
        <title>Gapless genome assembly of Colletotrichum higginsianum reveals chromosome structure and association of transposable elements with secondary metabolite gene clusters.</title>
        <authorList>
            <person name="Dallery J.-F."/>
            <person name="Lapalu N."/>
            <person name="Zampounis A."/>
            <person name="Pigne S."/>
            <person name="Luyten I."/>
            <person name="Amselem J."/>
            <person name="Wittenberg A.H.J."/>
            <person name="Zhou S."/>
            <person name="de Queiroz M.V."/>
            <person name="Robin G.P."/>
            <person name="Auger A."/>
            <person name="Hainaut M."/>
            <person name="Henrissat B."/>
            <person name="Kim K.-T."/>
            <person name="Lee Y.-H."/>
            <person name="Lespinet O."/>
            <person name="Schwartz D.C."/>
            <person name="Thon M.R."/>
            <person name="O'Connell R.J."/>
        </authorList>
    </citation>
    <scope>NUCLEOTIDE SEQUENCE [LARGE SCALE GENOMIC DNA]</scope>
    <source>
        <strain evidence="4">IMI 349063</strain>
    </source>
</reference>
<dbReference type="VEuPathDB" id="FungiDB:CH63R_11820"/>
<organism evidence="1 3">
    <name type="scientific">Colletotrichum higginsianum (strain IMI 349063)</name>
    <name type="common">Crucifer anthracnose fungus</name>
    <dbReference type="NCBI Taxonomy" id="759273"/>
    <lineage>
        <taxon>Eukaryota</taxon>
        <taxon>Fungi</taxon>
        <taxon>Dikarya</taxon>
        <taxon>Ascomycota</taxon>
        <taxon>Pezizomycotina</taxon>
        <taxon>Sordariomycetes</taxon>
        <taxon>Hypocreomycetidae</taxon>
        <taxon>Glomerellales</taxon>
        <taxon>Glomerellaceae</taxon>
        <taxon>Colletotrichum</taxon>
        <taxon>Colletotrichum destructivum species complex</taxon>
    </lineage>
</organism>
<protein>
    <submittedName>
        <fullName evidence="1">Uncharacterized protein</fullName>
    </submittedName>
</protein>
<dbReference type="EMBL" id="CACQ02004217">
    <property type="protein sequence ID" value="CCF40658.1"/>
    <property type="molecule type" value="Genomic_DNA"/>
</dbReference>
<reference evidence="1" key="1">
    <citation type="submission" date="2011-12" db="EMBL/GenBank/DDBJ databases">
        <title>The genome sequence of Colletotrichum higginsianum IMI 34906.</title>
        <authorList>
            <person name="Ma L.-J."/>
            <person name="O'Connell R."/>
            <person name="van Themaat E.V.L."/>
            <person name="Stueber K."/>
            <person name="Young S.K."/>
            <person name="Zeng Q."/>
            <person name="Gargeya S."/>
            <person name="Fitzgerald M."/>
            <person name="Haas B."/>
            <person name="Abouelleil A."/>
            <person name="Alvarado L."/>
            <person name="Arachchi H.M."/>
            <person name="Berlin A."/>
            <person name="Chapman S.B."/>
            <person name="Gearin G."/>
            <person name="Goldberg J."/>
            <person name="Griggs A."/>
            <person name="Gujja S."/>
            <person name="Hansen M."/>
            <person name="Heiman D."/>
            <person name="Howarth C."/>
            <person name="Larimer J."/>
            <person name="Lui A."/>
            <person name="MacDonald P.J.P."/>
            <person name="McCowen C."/>
            <person name="Montmayeur A."/>
            <person name="Murphy C."/>
            <person name="Neiman D."/>
            <person name="Pearson M."/>
            <person name="Priest M."/>
            <person name="Roberts A."/>
            <person name="Saif S."/>
            <person name="Shea T."/>
            <person name="Sisk P."/>
            <person name="Stolte C."/>
            <person name="Sykes S."/>
            <person name="Wortman J."/>
            <person name="Nusbaum C."/>
            <person name="Birren B."/>
        </authorList>
    </citation>
    <scope>NUCLEOTIDE SEQUENCE</scope>
    <source>
        <strain evidence="1">IMI 349063</strain>
    </source>
</reference>
<dbReference type="EMBL" id="LTAN01000008">
    <property type="protein sequence ID" value="OBR05117.1"/>
    <property type="molecule type" value="Genomic_DNA"/>
</dbReference>
<dbReference type="GeneID" id="28870901"/>
<dbReference type="RefSeq" id="XP_018153635.1">
    <property type="nucleotide sequence ID" value="XM_018306794.1"/>
</dbReference>
<dbReference type="AlphaFoldDB" id="H1VKA5"/>
<reference evidence="3" key="2">
    <citation type="journal article" date="2012" name="Nat. Genet.">
        <title>Lifestyle transitions in plant pathogenic Colletotrichum fungi deciphered by genome and transcriptome analyses.</title>
        <authorList>
            <person name="O'Connell R.J."/>
            <person name="Thon M.R."/>
            <person name="Hacquard S."/>
            <person name="Amyotte S.G."/>
            <person name="Kleemann J."/>
            <person name="Torres M.F."/>
            <person name="Damm U."/>
            <person name="Buiate E.A."/>
            <person name="Epstein L."/>
            <person name="Alkan N."/>
            <person name="Altmueller J."/>
            <person name="Alvarado-Balderrama L."/>
            <person name="Bauser C.A."/>
            <person name="Becker C."/>
            <person name="Birren B.W."/>
            <person name="Chen Z."/>
            <person name="Choi J."/>
            <person name="Crouch J.A."/>
            <person name="Duvick J.P."/>
            <person name="Farman M.A."/>
            <person name="Gan P."/>
            <person name="Heiman D."/>
            <person name="Henrissat B."/>
            <person name="Howard R.J."/>
            <person name="Kabbage M."/>
            <person name="Koch C."/>
            <person name="Kracher B."/>
            <person name="Kubo Y."/>
            <person name="Law A.D."/>
            <person name="Lebrun M.-H."/>
            <person name="Lee Y.-H."/>
            <person name="Miyara I."/>
            <person name="Moore N."/>
            <person name="Neumann U."/>
            <person name="Nordstroem K."/>
            <person name="Panaccione D.G."/>
            <person name="Panstruga R."/>
            <person name="Place M."/>
            <person name="Proctor R.H."/>
            <person name="Prusky D."/>
            <person name="Rech G."/>
            <person name="Reinhardt R."/>
            <person name="Rollins J.A."/>
            <person name="Rounsley S."/>
            <person name="Schardl C.L."/>
            <person name="Schwartz D.C."/>
            <person name="Shenoy N."/>
            <person name="Shirasu K."/>
            <person name="Sikhakolli U.R."/>
            <person name="Stueber K."/>
            <person name="Sukno S.A."/>
            <person name="Sweigard J.A."/>
            <person name="Takano Y."/>
            <person name="Takahara H."/>
            <person name="Trail F."/>
            <person name="van der Does H.C."/>
            <person name="Voll L.M."/>
            <person name="Will I."/>
            <person name="Young S."/>
            <person name="Zeng Q."/>
            <person name="Zhang J."/>
            <person name="Zhou S."/>
            <person name="Dickman M.B."/>
            <person name="Schulze-Lefert P."/>
            <person name="Ver Loren van Themaat E."/>
            <person name="Ma L.-J."/>
            <person name="Vaillancourt L.J."/>
        </authorList>
    </citation>
    <scope>NUCLEOTIDE SEQUENCE [LARGE SCALE GENOMIC DNA]</scope>
    <source>
        <strain evidence="3">IMI 349063</strain>
    </source>
</reference>
<dbReference type="Proteomes" id="UP000007174">
    <property type="component" value="Unassembled WGS sequence"/>
</dbReference>
<dbReference type="KEGG" id="chig:CH63R_11820"/>
<keyword evidence="4" id="KW-1185">Reference proteome</keyword>
<sequence>MSPSHSEPPPAVSTLLSSTGAPSMRFRVPGFKIGIRGSMMPYSAAPQHQHPSSFLSAHPIFLRTGPLFQDALYLYCTPSTGVAGNPSQRSHLTQTAFLGRMLSSRYYDHQDEVFGKATGTSD</sequence>
<dbReference type="HOGENOM" id="CLU_2026570_0_0_1"/>